<dbReference type="CDD" id="cd06222">
    <property type="entry name" value="RNase_H_like"/>
    <property type="match status" value="1"/>
</dbReference>
<dbReference type="AlphaFoldDB" id="A0AAW2QSD0"/>
<organism evidence="2">
    <name type="scientific">Sesamum angustifolium</name>
    <dbReference type="NCBI Taxonomy" id="2727405"/>
    <lineage>
        <taxon>Eukaryota</taxon>
        <taxon>Viridiplantae</taxon>
        <taxon>Streptophyta</taxon>
        <taxon>Embryophyta</taxon>
        <taxon>Tracheophyta</taxon>
        <taxon>Spermatophyta</taxon>
        <taxon>Magnoliopsida</taxon>
        <taxon>eudicotyledons</taxon>
        <taxon>Gunneridae</taxon>
        <taxon>Pentapetalae</taxon>
        <taxon>asterids</taxon>
        <taxon>lamiids</taxon>
        <taxon>Lamiales</taxon>
        <taxon>Pedaliaceae</taxon>
        <taxon>Sesamum</taxon>
    </lineage>
</organism>
<proteinExistence type="predicted"/>
<gene>
    <name evidence="2" type="ORF">Sangu_0387600</name>
</gene>
<dbReference type="InterPro" id="IPR053151">
    <property type="entry name" value="RNase_H-like"/>
</dbReference>
<name>A0AAW2QSD0_9LAMI</name>
<dbReference type="PANTHER" id="PTHR47723">
    <property type="entry name" value="OS05G0353850 PROTEIN"/>
    <property type="match status" value="1"/>
</dbReference>
<evidence type="ECO:0000259" key="1">
    <source>
        <dbReference type="Pfam" id="PF13456"/>
    </source>
</evidence>
<evidence type="ECO:0000313" key="2">
    <source>
        <dbReference type="EMBL" id="KAL0370695.1"/>
    </source>
</evidence>
<protein>
    <submittedName>
        <fullName evidence="2">Ribonuclease H protein</fullName>
    </submittedName>
</protein>
<sequence>MPIDSTSCPSHRAFEYPSPTWFKLNTDGSSLGNSGLAGATGIIRDSNGHVRLAYQVALGTRTSVIAELTTVWRGLELALAHGLYPLMVEVDATAVIQLLQSRASEKWEGQYLTMHIVQIQQMLVLDVRYIFRGANRVVDHLAKESISLQLNRVLCHGDITGVLHGILSLDRRGIPHLRRGI</sequence>
<dbReference type="InterPro" id="IPR012337">
    <property type="entry name" value="RNaseH-like_sf"/>
</dbReference>
<dbReference type="Gene3D" id="3.30.420.10">
    <property type="entry name" value="Ribonuclease H-like superfamily/Ribonuclease H"/>
    <property type="match status" value="1"/>
</dbReference>
<dbReference type="InterPro" id="IPR002156">
    <property type="entry name" value="RNaseH_domain"/>
</dbReference>
<reference evidence="2" key="2">
    <citation type="journal article" date="2024" name="Plant">
        <title>Genomic evolution and insights into agronomic trait innovations of Sesamum species.</title>
        <authorList>
            <person name="Miao H."/>
            <person name="Wang L."/>
            <person name="Qu L."/>
            <person name="Liu H."/>
            <person name="Sun Y."/>
            <person name="Le M."/>
            <person name="Wang Q."/>
            <person name="Wei S."/>
            <person name="Zheng Y."/>
            <person name="Lin W."/>
            <person name="Duan Y."/>
            <person name="Cao H."/>
            <person name="Xiong S."/>
            <person name="Wang X."/>
            <person name="Wei L."/>
            <person name="Li C."/>
            <person name="Ma Q."/>
            <person name="Ju M."/>
            <person name="Zhao R."/>
            <person name="Li G."/>
            <person name="Mu C."/>
            <person name="Tian Q."/>
            <person name="Mei H."/>
            <person name="Zhang T."/>
            <person name="Gao T."/>
            <person name="Zhang H."/>
        </authorList>
    </citation>
    <scope>NUCLEOTIDE SEQUENCE</scope>
    <source>
        <strain evidence="2">G01</strain>
    </source>
</reference>
<dbReference type="GO" id="GO:0003676">
    <property type="term" value="F:nucleic acid binding"/>
    <property type="evidence" value="ECO:0007669"/>
    <property type="project" value="InterPro"/>
</dbReference>
<dbReference type="InterPro" id="IPR036397">
    <property type="entry name" value="RNaseH_sf"/>
</dbReference>
<comment type="caution">
    <text evidence="2">The sequence shown here is derived from an EMBL/GenBank/DDBJ whole genome shotgun (WGS) entry which is preliminary data.</text>
</comment>
<dbReference type="PANTHER" id="PTHR47723:SF19">
    <property type="entry name" value="POLYNUCLEOTIDYL TRANSFERASE, RIBONUCLEASE H-LIKE SUPERFAMILY PROTEIN"/>
    <property type="match status" value="1"/>
</dbReference>
<dbReference type="Pfam" id="PF13456">
    <property type="entry name" value="RVT_3"/>
    <property type="match status" value="1"/>
</dbReference>
<dbReference type="SUPFAM" id="SSF53098">
    <property type="entry name" value="Ribonuclease H-like"/>
    <property type="match status" value="1"/>
</dbReference>
<dbReference type="GO" id="GO:0004523">
    <property type="term" value="F:RNA-DNA hybrid ribonuclease activity"/>
    <property type="evidence" value="ECO:0007669"/>
    <property type="project" value="InterPro"/>
</dbReference>
<dbReference type="InterPro" id="IPR044730">
    <property type="entry name" value="RNase_H-like_dom_plant"/>
</dbReference>
<dbReference type="EMBL" id="JACGWK010000002">
    <property type="protein sequence ID" value="KAL0370695.1"/>
    <property type="molecule type" value="Genomic_DNA"/>
</dbReference>
<feature type="domain" description="RNase H type-1" evidence="1">
    <location>
        <begin position="25"/>
        <end position="144"/>
    </location>
</feature>
<accession>A0AAW2QSD0</accession>
<reference evidence="2" key="1">
    <citation type="submission" date="2020-06" db="EMBL/GenBank/DDBJ databases">
        <authorList>
            <person name="Li T."/>
            <person name="Hu X."/>
            <person name="Zhang T."/>
            <person name="Song X."/>
            <person name="Zhang H."/>
            <person name="Dai N."/>
            <person name="Sheng W."/>
            <person name="Hou X."/>
            <person name="Wei L."/>
        </authorList>
    </citation>
    <scope>NUCLEOTIDE SEQUENCE</scope>
    <source>
        <strain evidence="2">G01</strain>
        <tissue evidence="2">Leaf</tissue>
    </source>
</reference>